<sequence length="55" mass="5536">MEAAAHKPAAAVEVAEEAAEVAAPHPEAAVAGAEEAAEGVGEARRSDRTAGRRSR</sequence>
<reference evidence="2 3" key="1">
    <citation type="submission" date="2013-06" db="EMBL/GenBank/DDBJ databases">
        <title>The draft sequence of the Mycobacterium elephantis genome.</title>
        <authorList>
            <person name="Pettersson F.B."/>
            <person name="Das S."/>
            <person name="Dasgupta S."/>
            <person name="Bhattacharya A."/>
            <person name="Kirsebom L.A."/>
        </authorList>
    </citation>
    <scope>NUCLEOTIDE SEQUENCE [LARGE SCALE GENOMIC DNA]</scope>
    <source>
        <strain evidence="2 3">DSM 44368</strain>
    </source>
</reference>
<dbReference type="AlphaFoldDB" id="A0A439DU46"/>
<dbReference type="Proteomes" id="UP000287177">
    <property type="component" value="Unassembled WGS sequence"/>
</dbReference>
<dbReference type="EMBL" id="ATDN01000015">
    <property type="protein sequence ID" value="RWA20060.1"/>
    <property type="molecule type" value="Genomic_DNA"/>
</dbReference>
<keyword evidence="3" id="KW-1185">Reference proteome</keyword>
<feature type="compositionally biased region" description="Basic and acidic residues" evidence="1">
    <location>
        <begin position="41"/>
        <end position="55"/>
    </location>
</feature>
<feature type="compositionally biased region" description="Low complexity" evidence="1">
    <location>
        <begin position="1"/>
        <end position="13"/>
    </location>
</feature>
<comment type="caution">
    <text evidence="2">The sequence shown here is derived from an EMBL/GenBank/DDBJ whole genome shotgun (WGS) entry which is preliminary data.</text>
</comment>
<evidence type="ECO:0000313" key="3">
    <source>
        <dbReference type="Proteomes" id="UP000287177"/>
    </source>
</evidence>
<proteinExistence type="predicted"/>
<name>A0A439DU46_9MYCO</name>
<accession>A0A439DU46</accession>
<evidence type="ECO:0000313" key="2">
    <source>
        <dbReference type="EMBL" id="RWA20060.1"/>
    </source>
</evidence>
<feature type="region of interest" description="Disordered" evidence="1">
    <location>
        <begin position="1"/>
        <end position="55"/>
    </location>
</feature>
<protein>
    <submittedName>
        <fullName evidence="2">Uncharacterized protein</fullName>
    </submittedName>
</protein>
<organism evidence="2 3">
    <name type="scientific">Mycolicibacterium elephantis DSM 44368</name>
    <dbReference type="NCBI Taxonomy" id="1335622"/>
    <lineage>
        <taxon>Bacteria</taxon>
        <taxon>Bacillati</taxon>
        <taxon>Actinomycetota</taxon>
        <taxon>Actinomycetes</taxon>
        <taxon>Mycobacteriales</taxon>
        <taxon>Mycobacteriaceae</taxon>
        <taxon>Mycolicibacterium</taxon>
    </lineage>
</organism>
<feature type="compositionally biased region" description="Low complexity" evidence="1">
    <location>
        <begin position="20"/>
        <end position="40"/>
    </location>
</feature>
<gene>
    <name evidence="2" type="ORF">MELE44368_19300</name>
</gene>
<evidence type="ECO:0000256" key="1">
    <source>
        <dbReference type="SAM" id="MobiDB-lite"/>
    </source>
</evidence>